<name>A0A1D7VZY2_BREAU</name>
<keyword evidence="1" id="KW-0812">Transmembrane</keyword>
<reference evidence="3 6" key="3">
    <citation type="journal article" date="2017" name="Elife">
        <title>Extensive horizontal gene transfer in cheese-associated bacteria.</title>
        <authorList>
            <person name="Bonham K.S."/>
            <person name="Wolfe B.E."/>
            <person name="Dutton R.J."/>
        </authorList>
    </citation>
    <scope>NUCLEOTIDE SEQUENCE [LARGE SCALE GENOMIC DNA]</scope>
    <source>
        <strain evidence="3 6">900_6</strain>
    </source>
</reference>
<dbReference type="OrthoDB" id="102112at2"/>
<evidence type="ECO:0000313" key="2">
    <source>
        <dbReference type="EMBL" id="AOP52379.1"/>
    </source>
</evidence>
<gene>
    <name evidence="4" type="ORF">BAURA86_02289</name>
    <name evidence="2" type="ORF">BLSMQ_0665</name>
    <name evidence="3" type="ORF">CIK62_08060</name>
</gene>
<dbReference type="KEGG" id="blin:BLSMQ_0665"/>
<dbReference type="Proteomes" id="UP000094793">
    <property type="component" value="Chromosome"/>
</dbReference>
<accession>A0A1D7VZY2</accession>
<dbReference type="EMBL" id="NRGO01000007">
    <property type="protein sequence ID" value="PCC50845.1"/>
    <property type="molecule type" value="Genomic_DNA"/>
</dbReference>
<evidence type="ECO:0000313" key="4">
    <source>
        <dbReference type="EMBL" id="SMX93301.1"/>
    </source>
</evidence>
<evidence type="ECO:0000313" key="6">
    <source>
        <dbReference type="Proteomes" id="UP000217720"/>
    </source>
</evidence>
<feature type="transmembrane region" description="Helical" evidence="1">
    <location>
        <begin position="12"/>
        <end position="35"/>
    </location>
</feature>
<protein>
    <recommendedName>
        <fullName evidence="8">DoxX family protein</fullName>
    </recommendedName>
</protein>
<organism evidence="2 5">
    <name type="scientific">Brevibacterium aurantiacum</name>
    <dbReference type="NCBI Taxonomy" id="273384"/>
    <lineage>
        <taxon>Bacteria</taxon>
        <taxon>Bacillati</taxon>
        <taxon>Actinomycetota</taxon>
        <taxon>Actinomycetes</taxon>
        <taxon>Micrococcales</taxon>
        <taxon>Brevibacteriaceae</taxon>
        <taxon>Brevibacterium</taxon>
    </lineage>
</organism>
<dbReference type="AlphaFoldDB" id="A0A1D7VZY2"/>
<evidence type="ECO:0008006" key="8">
    <source>
        <dbReference type="Google" id="ProtNLM"/>
    </source>
</evidence>
<accession>A0A2A3ZHJ8</accession>
<feature type="transmembrane region" description="Helical" evidence="1">
    <location>
        <begin position="88"/>
        <end position="108"/>
    </location>
</feature>
<reference evidence="4 7" key="4">
    <citation type="submission" date="2017-03" db="EMBL/GenBank/DDBJ databases">
        <authorList>
            <person name="Afonso C.L."/>
            <person name="Miller P.J."/>
            <person name="Scott M.A."/>
            <person name="Spackman E."/>
            <person name="Goraichik I."/>
            <person name="Dimitrov K.M."/>
            <person name="Suarez D.L."/>
            <person name="Swayne D.E."/>
        </authorList>
    </citation>
    <scope>NUCLEOTIDE SEQUENCE [LARGE SCALE GENOMIC DNA]</scope>
    <source>
        <strain evidence="4">8</strain>
        <strain evidence="7">8(6)</strain>
    </source>
</reference>
<dbReference type="RefSeq" id="WP_069599483.1">
    <property type="nucleotide sequence ID" value="NZ_CP017150.1"/>
</dbReference>
<keyword evidence="1" id="KW-1133">Transmembrane helix</keyword>
<evidence type="ECO:0000256" key="1">
    <source>
        <dbReference type="SAM" id="Phobius"/>
    </source>
</evidence>
<feature type="transmembrane region" description="Helical" evidence="1">
    <location>
        <begin position="114"/>
        <end position="131"/>
    </location>
</feature>
<dbReference type="Proteomes" id="UP000217720">
    <property type="component" value="Unassembled WGS sequence"/>
</dbReference>
<dbReference type="eggNOG" id="ENOG502Z815">
    <property type="taxonomic scope" value="Bacteria"/>
</dbReference>
<dbReference type="PATRIC" id="fig|1703.10.peg.687"/>
<evidence type="ECO:0000313" key="5">
    <source>
        <dbReference type="Proteomes" id="UP000094793"/>
    </source>
</evidence>
<evidence type="ECO:0000313" key="7">
    <source>
        <dbReference type="Proteomes" id="UP000234300"/>
    </source>
</evidence>
<reference evidence="2" key="1">
    <citation type="submission" date="2016-09" db="EMBL/GenBank/DDBJ databases">
        <title>Complete Genome Sequence of Brevibacterium aurantiacum SMQ-1335.</title>
        <authorList>
            <person name="de Melo A.G."/>
            <person name="Labrie S.J."/>
            <person name="Dumaresq J."/>
            <person name="Roberts R.J."/>
            <person name="Tremblay D.M."/>
            <person name="Moineau S."/>
        </authorList>
    </citation>
    <scope>NUCLEOTIDE SEQUENCE</scope>
    <source>
        <strain evidence="2">SMQ-1335</strain>
    </source>
</reference>
<dbReference type="EMBL" id="FXZI01000007">
    <property type="protein sequence ID" value="SMX93301.1"/>
    <property type="molecule type" value="Genomic_DNA"/>
</dbReference>
<evidence type="ECO:0000313" key="3">
    <source>
        <dbReference type="EMBL" id="PCC50845.1"/>
    </source>
</evidence>
<reference evidence="5" key="2">
    <citation type="submission" date="2016-09" db="EMBL/GenBank/DDBJ databases">
        <title>Complete Genome Sequence of Brevibacterium linens SMQ-1335.</title>
        <authorList>
            <person name="de Melo A.G."/>
            <person name="Labrie S.J."/>
            <person name="Dumaresq J."/>
            <person name="Roberts R.J."/>
            <person name="Tremblay D.M."/>
            <person name="Moineau S."/>
        </authorList>
    </citation>
    <scope>NUCLEOTIDE SEQUENCE [LARGE SCALE GENOMIC DNA]</scope>
    <source>
        <strain evidence="5">SMQ-1335</strain>
    </source>
</reference>
<dbReference type="Proteomes" id="UP000234300">
    <property type="component" value="Unassembled WGS sequence"/>
</dbReference>
<proteinExistence type="predicted"/>
<feature type="transmembrane region" description="Helical" evidence="1">
    <location>
        <begin position="55"/>
        <end position="81"/>
    </location>
</feature>
<keyword evidence="1" id="KW-0472">Membrane</keyword>
<accession>A0A2H1K0L2</accession>
<dbReference type="EMBL" id="CP017150">
    <property type="protein sequence ID" value="AOP52379.1"/>
    <property type="molecule type" value="Genomic_DNA"/>
</dbReference>
<sequence>MITGRILWIGHWLLRIWLAGYLLIYGWSKVFLIQMGQADYADALVQYGEMSPMGLLWRFMAFSPGVQALAGLAEVAAAAFLLFRRTAWLGALLAAVDMTVVFVLNLTFDVPVKQLSGIMALAGIILLIPNVPRLCRFLVGKTTGPTVARQISTHRIFVAITRWTGPLLAIAMLGGSGAVLGNMSDWARFDEPSEIAGIYTVSGGSRPNFGDSQLTQAAFGQLTKAGTAAVGLRYEDGSLQRGTYSVADGNEVTMKLYPQQKGSQGLDRDYEDEATLTYSTDESGNVRLTGQGLETTLTPDPERRYLFDRDFSWEPRVPINR</sequence>